<dbReference type="SUPFAM" id="SSF48452">
    <property type="entry name" value="TPR-like"/>
    <property type="match status" value="1"/>
</dbReference>
<reference evidence="9" key="1">
    <citation type="submission" date="2020-10" db="EMBL/GenBank/DDBJ databases">
        <authorList>
            <person name="Gilroy R."/>
        </authorList>
    </citation>
    <scope>NUCLEOTIDE SEQUENCE</scope>
    <source>
        <strain evidence="9">G3-3990</strain>
    </source>
</reference>
<feature type="signal peptide" evidence="6">
    <location>
        <begin position="1"/>
        <end position="20"/>
    </location>
</feature>
<accession>A0A9D9HSF5</accession>
<dbReference type="AlphaFoldDB" id="A0A9D9HSF5"/>
<name>A0A9D9HSF5_9BACT</name>
<feature type="chain" id="PRO_5039326003" evidence="6">
    <location>
        <begin position="21"/>
        <end position="652"/>
    </location>
</feature>
<dbReference type="Gene3D" id="1.25.40.390">
    <property type="match status" value="1"/>
</dbReference>
<evidence type="ECO:0000256" key="3">
    <source>
        <dbReference type="ARBA" id="ARBA00022729"/>
    </source>
</evidence>
<feature type="domain" description="SusD-like N-terminal" evidence="8">
    <location>
        <begin position="21"/>
        <end position="237"/>
    </location>
</feature>
<dbReference type="Pfam" id="PF14322">
    <property type="entry name" value="SusD-like_3"/>
    <property type="match status" value="1"/>
</dbReference>
<comment type="similarity">
    <text evidence="2">Belongs to the SusD family.</text>
</comment>
<comment type="subcellular location">
    <subcellularLocation>
        <location evidence="1">Cell outer membrane</location>
    </subcellularLocation>
</comment>
<dbReference type="InterPro" id="IPR033985">
    <property type="entry name" value="SusD-like_N"/>
</dbReference>
<evidence type="ECO:0000259" key="8">
    <source>
        <dbReference type="Pfam" id="PF14322"/>
    </source>
</evidence>
<evidence type="ECO:0000259" key="7">
    <source>
        <dbReference type="Pfam" id="PF07980"/>
    </source>
</evidence>
<dbReference type="InterPro" id="IPR012944">
    <property type="entry name" value="SusD_RagB_dom"/>
</dbReference>
<evidence type="ECO:0000313" key="10">
    <source>
        <dbReference type="Proteomes" id="UP000823641"/>
    </source>
</evidence>
<dbReference type="Pfam" id="PF07980">
    <property type="entry name" value="SusD_RagB"/>
    <property type="match status" value="1"/>
</dbReference>
<dbReference type="EMBL" id="JADIMG010000010">
    <property type="protein sequence ID" value="MBO8458997.1"/>
    <property type="molecule type" value="Genomic_DNA"/>
</dbReference>
<evidence type="ECO:0000313" key="9">
    <source>
        <dbReference type="EMBL" id="MBO8458997.1"/>
    </source>
</evidence>
<dbReference type="GO" id="GO:0009279">
    <property type="term" value="C:cell outer membrane"/>
    <property type="evidence" value="ECO:0007669"/>
    <property type="project" value="UniProtKB-SubCell"/>
</dbReference>
<proteinExistence type="inferred from homology"/>
<gene>
    <name evidence="9" type="ORF">IAA73_01495</name>
</gene>
<comment type="caution">
    <text evidence="9">The sequence shown here is derived from an EMBL/GenBank/DDBJ whole genome shotgun (WGS) entry which is preliminary data.</text>
</comment>
<feature type="domain" description="RagB/SusD" evidence="7">
    <location>
        <begin position="315"/>
        <end position="533"/>
    </location>
</feature>
<sequence>MKSLKYIALGVVALSLGACADFFETESPSAVDSSVIFSSTTKTGQAIEGIYDQFGADKSYRNRLACGFQGMNTDIEHNTKNDGKADYATYNMTTTSSDVSTANGKDPWGYLNTMVERANLIIEGIEEYGAWDDPEDADYALFRYYLGEALFLRSYVYLEMVKIWGDVPPRFESLAKNDAGMDIAKDDRNKIFDQLRIDLKRAAEYLPWSAECPGLMRNYTGRPSKAAALTLLARVDLTYAGYALRPDYIQVGGGAPYKVQLNTKDAALRTELYQEALESCAEIMKNGAEDSKLLDSFEQVFRNICADVEDYSQSEFIWEIPFAESRGQFMNYNTAKGDKSYEALKNNKSGSTNSSQAVVPTLLYDYEEGDKRRDVTILPYVWYSDNASSMASDSALREALMPGTAAADKRLYQKNQPISTFYLGKYRIEWMTRERASNDDGINYPVMRYADVILMFCEASLGGITGDVPTNNTGLDPQAQFDRIRERAGLDSKPLTMENLMDERKFEFCGEYIRKYDLERWGKLKEKLVETTKRLADLNAHTGEFEQTGDTIYFKYRLDNSFVYEGSGLNGYVMDSIWGLKKNEVGAPATFRKENGWVAKCIFSGDSGAELDPNEYVLYIDEELIDKRHYWPIFLVNVGSSNGTLWNDYDYQ</sequence>
<protein>
    <submittedName>
        <fullName evidence="9">RagB/SusD family nutrient uptake outer membrane protein</fullName>
    </submittedName>
</protein>
<evidence type="ECO:0000256" key="1">
    <source>
        <dbReference type="ARBA" id="ARBA00004442"/>
    </source>
</evidence>
<keyword evidence="3 6" id="KW-0732">Signal</keyword>
<dbReference type="InterPro" id="IPR011990">
    <property type="entry name" value="TPR-like_helical_dom_sf"/>
</dbReference>
<keyword evidence="4" id="KW-0472">Membrane</keyword>
<evidence type="ECO:0000256" key="5">
    <source>
        <dbReference type="ARBA" id="ARBA00023237"/>
    </source>
</evidence>
<organism evidence="9 10">
    <name type="scientific">Candidatus Gallipaludibacter merdavium</name>
    <dbReference type="NCBI Taxonomy" id="2840839"/>
    <lineage>
        <taxon>Bacteria</taxon>
        <taxon>Pseudomonadati</taxon>
        <taxon>Bacteroidota</taxon>
        <taxon>Bacteroidia</taxon>
        <taxon>Bacteroidales</taxon>
        <taxon>Candidatus Gallipaludibacter</taxon>
    </lineage>
</organism>
<evidence type="ECO:0000256" key="6">
    <source>
        <dbReference type="SAM" id="SignalP"/>
    </source>
</evidence>
<reference evidence="9" key="2">
    <citation type="journal article" date="2021" name="PeerJ">
        <title>Extensive microbial diversity within the chicken gut microbiome revealed by metagenomics and culture.</title>
        <authorList>
            <person name="Gilroy R."/>
            <person name="Ravi A."/>
            <person name="Getino M."/>
            <person name="Pursley I."/>
            <person name="Horton D.L."/>
            <person name="Alikhan N.F."/>
            <person name="Baker D."/>
            <person name="Gharbi K."/>
            <person name="Hall N."/>
            <person name="Watson M."/>
            <person name="Adriaenssens E.M."/>
            <person name="Foster-Nyarko E."/>
            <person name="Jarju S."/>
            <person name="Secka A."/>
            <person name="Antonio M."/>
            <person name="Oren A."/>
            <person name="Chaudhuri R.R."/>
            <person name="La Ragione R."/>
            <person name="Hildebrand F."/>
            <person name="Pallen M.J."/>
        </authorList>
    </citation>
    <scope>NUCLEOTIDE SEQUENCE</scope>
    <source>
        <strain evidence="9">G3-3990</strain>
    </source>
</reference>
<evidence type="ECO:0000256" key="2">
    <source>
        <dbReference type="ARBA" id="ARBA00006275"/>
    </source>
</evidence>
<dbReference type="PROSITE" id="PS51257">
    <property type="entry name" value="PROKAR_LIPOPROTEIN"/>
    <property type="match status" value="1"/>
</dbReference>
<dbReference type="Proteomes" id="UP000823641">
    <property type="component" value="Unassembled WGS sequence"/>
</dbReference>
<evidence type="ECO:0000256" key="4">
    <source>
        <dbReference type="ARBA" id="ARBA00023136"/>
    </source>
</evidence>
<keyword evidence="5" id="KW-0998">Cell outer membrane</keyword>